<accession>A0A1G5BMD9</accession>
<dbReference type="PROSITE" id="PS51352">
    <property type="entry name" value="THIOREDOXIN_2"/>
    <property type="match status" value="1"/>
</dbReference>
<protein>
    <submittedName>
        <fullName evidence="2">Cytochrome c biogenesis protein CcmG, thiol:disulfide interchange protein DsbE</fullName>
    </submittedName>
</protein>
<dbReference type="SUPFAM" id="SSF52833">
    <property type="entry name" value="Thioredoxin-like"/>
    <property type="match status" value="1"/>
</dbReference>
<dbReference type="GO" id="GO:0016491">
    <property type="term" value="F:oxidoreductase activity"/>
    <property type="evidence" value="ECO:0007669"/>
    <property type="project" value="InterPro"/>
</dbReference>
<dbReference type="PROSITE" id="PS51257">
    <property type="entry name" value="PROKAR_LIPOPROTEIN"/>
    <property type="match status" value="1"/>
</dbReference>
<reference evidence="3" key="1">
    <citation type="submission" date="2016-10" db="EMBL/GenBank/DDBJ databases">
        <authorList>
            <person name="Varghese N."/>
        </authorList>
    </citation>
    <scope>NUCLEOTIDE SEQUENCE [LARGE SCALE GENOMIC DNA]</scope>
    <source>
        <strain evidence="3">HL 19</strain>
    </source>
</reference>
<evidence type="ECO:0000313" key="2">
    <source>
        <dbReference type="EMBL" id="SCX91323.1"/>
    </source>
</evidence>
<dbReference type="GO" id="GO:0016209">
    <property type="term" value="F:antioxidant activity"/>
    <property type="evidence" value="ECO:0007669"/>
    <property type="project" value="InterPro"/>
</dbReference>
<dbReference type="AlphaFoldDB" id="A0A1G5BMD9"/>
<dbReference type="RefSeq" id="WP_082433054.1">
    <property type="nucleotide sequence ID" value="NZ_FMUN01000002.1"/>
</dbReference>
<dbReference type="InterPro" id="IPR000866">
    <property type="entry name" value="AhpC/TSA"/>
</dbReference>
<dbReference type="CDD" id="cd02966">
    <property type="entry name" value="TlpA_like_family"/>
    <property type="match status" value="1"/>
</dbReference>
<name>A0A1G5BMD9_9GAMM</name>
<dbReference type="Gene3D" id="3.40.30.10">
    <property type="entry name" value="Glutaredoxin"/>
    <property type="match status" value="1"/>
</dbReference>
<sequence>MCARSMAASGGRLLASLALGLALVLGGCGGGEEVVIPAEEAEPAPALERTGLQGEPVALEDYRGRVVLLNFWATWCPFCKKEIPHLIELQERYGEEGLQVVGAALNWKLDSREPNDPQVFHQNVERFHLEQGLNYPVPLIKEGMDEVMARFGDPPGIPYTLLIDREGRIRQMFQGNPGKESLEKAVRTLL</sequence>
<dbReference type="PANTHER" id="PTHR42852">
    <property type="entry name" value="THIOL:DISULFIDE INTERCHANGE PROTEIN DSBE"/>
    <property type="match status" value="1"/>
</dbReference>
<dbReference type="Pfam" id="PF00578">
    <property type="entry name" value="AhpC-TSA"/>
    <property type="match status" value="1"/>
</dbReference>
<dbReference type="Proteomes" id="UP000183104">
    <property type="component" value="Unassembled WGS sequence"/>
</dbReference>
<evidence type="ECO:0000259" key="1">
    <source>
        <dbReference type="PROSITE" id="PS51352"/>
    </source>
</evidence>
<evidence type="ECO:0000313" key="3">
    <source>
        <dbReference type="Proteomes" id="UP000183104"/>
    </source>
</evidence>
<dbReference type="STRING" id="381306.AN478_11655"/>
<dbReference type="InterPro" id="IPR036249">
    <property type="entry name" value="Thioredoxin-like_sf"/>
</dbReference>
<dbReference type="EMBL" id="FMUN01000002">
    <property type="protein sequence ID" value="SCX91323.1"/>
    <property type="molecule type" value="Genomic_DNA"/>
</dbReference>
<feature type="domain" description="Thioredoxin" evidence="1">
    <location>
        <begin position="38"/>
        <end position="190"/>
    </location>
</feature>
<dbReference type="PANTHER" id="PTHR42852:SF18">
    <property type="entry name" value="CHROMOSOME UNDETERMINED SCAFFOLD_47, WHOLE GENOME SHOTGUN SEQUENCE"/>
    <property type="match status" value="1"/>
</dbReference>
<proteinExistence type="predicted"/>
<keyword evidence="3" id="KW-1185">Reference proteome</keyword>
<dbReference type="InterPro" id="IPR013766">
    <property type="entry name" value="Thioredoxin_domain"/>
</dbReference>
<dbReference type="OrthoDB" id="9796554at2"/>
<gene>
    <name evidence="2" type="ORF">SAMN05661077_0697</name>
</gene>
<organism evidence="2 3">
    <name type="scientific">Thiohalorhabdus denitrificans</name>
    <dbReference type="NCBI Taxonomy" id="381306"/>
    <lineage>
        <taxon>Bacteria</taxon>
        <taxon>Pseudomonadati</taxon>
        <taxon>Pseudomonadota</taxon>
        <taxon>Gammaproteobacteria</taxon>
        <taxon>Thiohalorhabdales</taxon>
        <taxon>Thiohalorhabdaceae</taxon>
        <taxon>Thiohalorhabdus</taxon>
    </lineage>
</organism>
<dbReference type="InterPro" id="IPR050553">
    <property type="entry name" value="Thioredoxin_ResA/DsbE_sf"/>
</dbReference>